<dbReference type="AlphaFoldDB" id="A0A7S2XHL9"/>
<protein>
    <submittedName>
        <fullName evidence="2">Uncharacterized protein</fullName>
    </submittedName>
</protein>
<accession>A0A7S2XHL9</accession>
<gene>
    <name evidence="2" type="ORF">LSP00402_LOCUS21116</name>
</gene>
<evidence type="ECO:0000313" key="2">
    <source>
        <dbReference type="EMBL" id="CAD9777100.1"/>
    </source>
</evidence>
<organism evidence="2">
    <name type="scientific">Lotharella oceanica</name>
    <dbReference type="NCBI Taxonomy" id="641309"/>
    <lineage>
        <taxon>Eukaryota</taxon>
        <taxon>Sar</taxon>
        <taxon>Rhizaria</taxon>
        <taxon>Cercozoa</taxon>
        <taxon>Chlorarachniophyceae</taxon>
        <taxon>Lotharella</taxon>
    </lineage>
</organism>
<proteinExistence type="predicted"/>
<name>A0A7S2XHL9_9EUKA</name>
<evidence type="ECO:0000256" key="1">
    <source>
        <dbReference type="SAM" id="MobiDB-lite"/>
    </source>
</evidence>
<sequence>MAKKILNEVEAGNATAATFLESEDEVVTLMSRDKLGSFKQSKEFKELMAKVGGYILHDEIKAKGGKKRGGSMINISLDGGLVGTQESPPSSKTTSDESKGAAFRAARAVFEAMGKEAGIA</sequence>
<feature type="region of interest" description="Disordered" evidence="1">
    <location>
        <begin position="77"/>
        <end position="101"/>
    </location>
</feature>
<reference evidence="2" key="1">
    <citation type="submission" date="2021-01" db="EMBL/GenBank/DDBJ databases">
        <authorList>
            <person name="Corre E."/>
            <person name="Pelletier E."/>
            <person name="Niang G."/>
            <person name="Scheremetjew M."/>
            <person name="Finn R."/>
            <person name="Kale V."/>
            <person name="Holt S."/>
            <person name="Cochrane G."/>
            <person name="Meng A."/>
            <person name="Brown T."/>
            <person name="Cohen L."/>
        </authorList>
    </citation>
    <scope>NUCLEOTIDE SEQUENCE</scope>
    <source>
        <strain evidence="2">CCMP622</strain>
    </source>
</reference>
<feature type="compositionally biased region" description="Polar residues" evidence="1">
    <location>
        <begin position="84"/>
        <end position="93"/>
    </location>
</feature>
<dbReference type="EMBL" id="HBHP01034290">
    <property type="protein sequence ID" value="CAD9777100.1"/>
    <property type="molecule type" value="Transcribed_RNA"/>
</dbReference>